<protein>
    <recommendedName>
        <fullName evidence="2">Hemerythrin-like domain-containing protein</fullName>
    </recommendedName>
</protein>
<dbReference type="InterPro" id="IPR053206">
    <property type="entry name" value="Dimeric_xanthone_biosynth"/>
</dbReference>
<dbReference type="Gene3D" id="1.20.120.520">
    <property type="entry name" value="nmb1532 protein domain like"/>
    <property type="match status" value="1"/>
</dbReference>
<accession>A0AAD5RS20</accession>
<dbReference type="EMBL" id="JAKWBI020000100">
    <property type="protein sequence ID" value="KAJ2902848.1"/>
    <property type="molecule type" value="Genomic_DNA"/>
</dbReference>
<dbReference type="AlphaFoldDB" id="A0AAD5RS20"/>
<dbReference type="Proteomes" id="UP001201980">
    <property type="component" value="Unassembled WGS sequence"/>
</dbReference>
<dbReference type="Pfam" id="PF01814">
    <property type="entry name" value="Hemerythrin"/>
    <property type="match status" value="1"/>
</dbReference>
<dbReference type="InterPro" id="IPR012312">
    <property type="entry name" value="Hemerythrin-like"/>
</dbReference>
<dbReference type="PANTHER" id="PTHR38048:SF2">
    <property type="entry name" value="HEMERYTHRIN-LIKE DOMAIN-CONTAINING PROTEIN"/>
    <property type="match status" value="1"/>
</dbReference>
<name>A0AAD5RS20_9PEZI</name>
<feature type="region of interest" description="Disordered" evidence="1">
    <location>
        <begin position="149"/>
        <end position="179"/>
    </location>
</feature>
<dbReference type="PANTHER" id="PTHR38048">
    <property type="entry name" value="EXPRESSED PROTEIN"/>
    <property type="match status" value="1"/>
</dbReference>
<comment type="caution">
    <text evidence="3">The sequence shown here is derived from an EMBL/GenBank/DDBJ whole genome shotgun (WGS) entry which is preliminary data.</text>
</comment>
<feature type="domain" description="Hemerythrin-like" evidence="2">
    <location>
        <begin position="349"/>
        <end position="472"/>
    </location>
</feature>
<evidence type="ECO:0000259" key="2">
    <source>
        <dbReference type="Pfam" id="PF01814"/>
    </source>
</evidence>
<gene>
    <name evidence="3" type="ORF">MKZ38_000042</name>
</gene>
<evidence type="ECO:0000313" key="4">
    <source>
        <dbReference type="Proteomes" id="UP001201980"/>
    </source>
</evidence>
<proteinExistence type="predicted"/>
<sequence length="582" mass="64602">MTAHLTLLTLSPTDHYGLAGGLFPRLSLHIRRYTWHWCFNCFPQASEQIRDADLTIHLSLVDKPLEWGSKLGAAGSLDHGNLWDGKLGSRFQSYGTISSAISPPRHTATSISLAVRQDGKCQWAHLASSAPAKAPPRWHVSTLVGGLESTNFQQDGEGHAKAKHRSRQGKGESNKKSPIPESNVRFMWLIDSCFFFSSSSSNPLSSSPSISAPWKRTVPRVRSTSVARRRFACSISIKVQRQLQIWDPHLEVAPSPLSQPQEPTPLSTPRLQKITKLLPPTTVMSHQWNLLLLISVLFSVLLSRGPIVMTSVPQTESSTKQWVDGPMPLVTTPAYATKKTDIFTTGSTHMALLHNAIIRGYNTIWLQATHVQDQDKADFVGYCLTWFHFVKSHHGDEEQNLFPKVEELLGDKDIWDVTHKEHESFLGGLGEFNTYLTTLSSPSDFSGTKLREIMTGFKEDFENHFHSEISTIAAFSEHPSCPKQGTPEGDAAALTFKTWGKSTVTKAGVVDVVPFFLLNLDATYEEGMWAGWPPIPAPIKWGMVNLVGAWHGGRWKFASCSGDSKPRELYALQFPEVEAAKA</sequence>
<evidence type="ECO:0000256" key="1">
    <source>
        <dbReference type="SAM" id="MobiDB-lite"/>
    </source>
</evidence>
<keyword evidence="4" id="KW-1185">Reference proteome</keyword>
<organism evidence="3 4">
    <name type="scientific">Zalerion maritima</name>
    <dbReference type="NCBI Taxonomy" id="339359"/>
    <lineage>
        <taxon>Eukaryota</taxon>
        <taxon>Fungi</taxon>
        <taxon>Dikarya</taxon>
        <taxon>Ascomycota</taxon>
        <taxon>Pezizomycotina</taxon>
        <taxon>Sordariomycetes</taxon>
        <taxon>Lulworthiomycetidae</taxon>
        <taxon>Lulworthiales</taxon>
        <taxon>Lulworthiaceae</taxon>
        <taxon>Zalerion</taxon>
    </lineage>
</organism>
<evidence type="ECO:0000313" key="3">
    <source>
        <dbReference type="EMBL" id="KAJ2902848.1"/>
    </source>
</evidence>
<reference evidence="3" key="1">
    <citation type="submission" date="2022-07" db="EMBL/GenBank/DDBJ databases">
        <title>Draft genome sequence of Zalerion maritima ATCC 34329, a (micro)plastics degrading marine fungus.</title>
        <authorList>
            <person name="Paco A."/>
            <person name="Goncalves M.F.M."/>
            <person name="Rocha-Santos T.A.P."/>
            <person name="Alves A."/>
        </authorList>
    </citation>
    <scope>NUCLEOTIDE SEQUENCE</scope>
    <source>
        <strain evidence="3">ATCC 34329</strain>
    </source>
</reference>